<name>A0A2P2P265_RHIMU</name>
<protein>
    <submittedName>
        <fullName evidence="2">Uncharacterized protein</fullName>
    </submittedName>
</protein>
<sequence>MFYFYFFLSQCYYNGLKFITRSYTKLKTCYTVSMPLQVSNTSPNFGERLQVRPQDPFPQKNERPLKPSQVHTQNPLDIGRLEWQKQIHSRHLKPNISN</sequence>
<feature type="region of interest" description="Disordered" evidence="1">
    <location>
        <begin position="40"/>
        <end position="72"/>
    </location>
</feature>
<dbReference type="AlphaFoldDB" id="A0A2P2P265"/>
<evidence type="ECO:0000256" key="1">
    <source>
        <dbReference type="SAM" id="MobiDB-lite"/>
    </source>
</evidence>
<accession>A0A2P2P265</accession>
<evidence type="ECO:0000313" key="2">
    <source>
        <dbReference type="EMBL" id="MBX48896.1"/>
    </source>
</evidence>
<dbReference type="EMBL" id="GGEC01068412">
    <property type="protein sequence ID" value="MBX48896.1"/>
    <property type="molecule type" value="Transcribed_RNA"/>
</dbReference>
<organism evidence="2">
    <name type="scientific">Rhizophora mucronata</name>
    <name type="common">Asiatic mangrove</name>
    <dbReference type="NCBI Taxonomy" id="61149"/>
    <lineage>
        <taxon>Eukaryota</taxon>
        <taxon>Viridiplantae</taxon>
        <taxon>Streptophyta</taxon>
        <taxon>Embryophyta</taxon>
        <taxon>Tracheophyta</taxon>
        <taxon>Spermatophyta</taxon>
        <taxon>Magnoliopsida</taxon>
        <taxon>eudicotyledons</taxon>
        <taxon>Gunneridae</taxon>
        <taxon>Pentapetalae</taxon>
        <taxon>rosids</taxon>
        <taxon>fabids</taxon>
        <taxon>Malpighiales</taxon>
        <taxon>Rhizophoraceae</taxon>
        <taxon>Rhizophora</taxon>
    </lineage>
</organism>
<proteinExistence type="predicted"/>
<reference evidence="2" key="1">
    <citation type="submission" date="2018-02" db="EMBL/GenBank/DDBJ databases">
        <title>Rhizophora mucronata_Transcriptome.</title>
        <authorList>
            <person name="Meera S.P."/>
            <person name="Sreeshan A."/>
            <person name="Augustine A."/>
        </authorList>
    </citation>
    <scope>NUCLEOTIDE SEQUENCE</scope>
    <source>
        <tissue evidence="2">Leaf</tissue>
    </source>
</reference>